<gene>
    <name evidence="2" type="ORF">EOD43_07675</name>
</gene>
<reference evidence="2 3" key="1">
    <citation type="submission" date="2019-01" db="EMBL/GenBank/DDBJ databases">
        <authorList>
            <person name="Chen W.-M."/>
        </authorList>
    </citation>
    <scope>NUCLEOTIDE SEQUENCE [LARGE SCALE GENOMIC DNA]</scope>
    <source>
        <strain evidence="2 3">CCP-7</strain>
    </source>
</reference>
<proteinExistence type="predicted"/>
<dbReference type="AlphaFoldDB" id="A0A437M846"/>
<organism evidence="2 3">
    <name type="scientific">Sphingomonas crocodyli</name>
    <dbReference type="NCBI Taxonomy" id="1979270"/>
    <lineage>
        <taxon>Bacteria</taxon>
        <taxon>Pseudomonadati</taxon>
        <taxon>Pseudomonadota</taxon>
        <taxon>Alphaproteobacteria</taxon>
        <taxon>Sphingomonadales</taxon>
        <taxon>Sphingomonadaceae</taxon>
        <taxon>Sphingomonas</taxon>
    </lineage>
</organism>
<keyword evidence="3" id="KW-1185">Reference proteome</keyword>
<keyword evidence="1" id="KW-1133">Transmembrane helix</keyword>
<evidence type="ECO:0000313" key="2">
    <source>
        <dbReference type="EMBL" id="RVT93736.1"/>
    </source>
</evidence>
<protein>
    <submittedName>
        <fullName evidence="2">Uncharacterized protein</fullName>
    </submittedName>
</protein>
<dbReference type="EMBL" id="SACN01000001">
    <property type="protein sequence ID" value="RVT93736.1"/>
    <property type="molecule type" value="Genomic_DNA"/>
</dbReference>
<keyword evidence="1" id="KW-0472">Membrane</keyword>
<dbReference type="OrthoDB" id="7427024at2"/>
<sequence>MTRIDAWVGRTLFVPLIIRLCQLTGMTQYAVSNYAWVAAGLTMVARLKFDNGWAIAWAVFVMAFVLIDVIIGGLFPNLSRGGSPFIRKFVLALLLIFGPLDALEWALGGHKPNPLIYAWNFFALLAEYAKTIKTIPPLEKRKSKALEARA</sequence>
<accession>A0A437M846</accession>
<evidence type="ECO:0000313" key="3">
    <source>
        <dbReference type="Proteomes" id="UP000282971"/>
    </source>
</evidence>
<comment type="caution">
    <text evidence="2">The sequence shown here is derived from an EMBL/GenBank/DDBJ whole genome shotgun (WGS) entry which is preliminary data.</text>
</comment>
<name>A0A437M846_9SPHN</name>
<feature type="transmembrane region" description="Helical" evidence="1">
    <location>
        <begin position="89"/>
        <end position="108"/>
    </location>
</feature>
<dbReference type="RefSeq" id="WP_127742647.1">
    <property type="nucleotide sequence ID" value="NZ_SACN01000001.1"/>
</dbReference>
<evidence type="ECO:0000256" key="1">
    <source>
        <dbReference type="SAM" id="Phobius"/>
    </source>
</evidence>
<keyword evidence="1" id="KW-0812">Transmembrane</keyword>
<dbReference type="Proteomes" id="UP000282971">
    <property type="component" value="Unassembled WGS sequence"/>
</dbReference>
<feature type="transmembrane region" description="Helical" evidence="1">
    <location>
        <begin position="51"/>
        <end position="77"/>
    </location>
</feature>